<reference evidence="7 8" key="1">
    <citation type="submission" date="2017-05" db="EMBL/GenBank/DDBJ databases">
        <authorList>
            <person name="Varghese N."/>
            <person name="Submissions S."/>
        </authorList>
    </citation>
    <scope>NUCLEOTIDE SEQUENCE [LARGE SCALE GENOMIC DNA]</scope>
    <source>
        <strain evidence="7 8">DSM 45474</strain>
    </source>
</reference>
<dbReference type="SUPFAM" id="SSF48498">
    <property type="entry name" value="Tetracyclin repressor-like, C-terminal domain"/>
    <property type="match status" value="1"/>
</dbReference>
<dbReference type="InterPro" id="IPR036271">
    <property type="entry name" value="Tet_transcr_reg_TetR-rel_C_sf"/>
</dbReference>
<dbReference type="PROSITE" id="PS50977">
    <property type="entry name" value="HTH_TETR_2"/>
    <property type="match status" value="1"/>
</dbReference>
<keyword evidence="1" id="KW-0678">Repressor</keyword>
<keyword evidence="3 5" id="KW-0238">DNA-binding</keyword>
<evidence type="ECO:0000313" key="7">
    <source>
        <dbReference type="EMBL" id="SMO92329.1"/>
    </source>
</evidence>
<organism evidence="7 8">
    <name type="scientific">Melghirimyces algeriensis</name>
    <dbReference type="NCBI Taxonomy" id="910412"/>
    <lineage>
        <taxon>Bacteria</taxon>
        <taxon>Bacillati</taxon>
        <taxon>Bacillota</taxon>
        <taxon>Bacilli</taxon>
        <taxon>Bacillales</taxon>
        <taxon>Thermoactinomycetaceae</taxon>
        <taxon>Melghirimyces</taxon>
    </lineage>
</organism>
<dbReference type="InterPro" id="IPR001647">
    <property type="entry name" value="HTH_TetR"/>
</dbReference>
<evidence type="ECO:0000256" key="5">
    <source>
        <dbReference type="PROSITE-ProRule" id="PRU00335"/>
    </source>
</evidence>
<accession>A0A521F801</accession>
<dbReference type="PRINTS" id="PR00455">
    <property type="entry name" value="HTHTETR"/>
</dbReference>
<dbReference type="SUPFAM" id="SSF46689">
    <property type="entry name" value="Homeodomain-like"/>
    <property type="match status" value="1"/>
</dbReference>
<evidence type="ECO:0000256" key="1">
    <source>
        <dbReference type="ARBA" id="ARBA00022491"/>
    </source>
</evidence>
<keyword evidence="4" id="KW-0804">Transcription</keyword>
<dbReference type="GO" id="GO:0003700">
    <property type="term" value="F:DNA-binding transcription factor activity"/>
    <property type="evidence" value="ECO:0007669"/>
    <property type="project" value="TreeGrafter"/>
</dbReference>
<dbReference type="OrthoDB" id="9814200at2"/>
<keyword evidence="8" id="KW-1185">Reference proteome</keyword>
<dbReference type="PANTHER" id="PTHR30055:SF175">
    <property type="entry name" value="HTH-TYPE TRANSCRIPTIONAL REPRESSOR KSTR2"/>
    <property type="match status" value="1"/>
</dbReference>
<evidence type="ECO:0000256" key="4">
    <source>
        <dbReference type="ARBA" id="ARBA00023163"/>
    </source>
</evidence>
<sequence length="202" mass="22904">MSDGRREQILKKASELFRTKGYHGTTIRDISEASGILSGSLYTHIKTKEDLLFEITDRGAELFLRSLRPVVESDEDPVMKLRQAIVAHILVITDNLEAATVFFHEWKALTKKRRSIIQEKRDAYEGMWERILAEGEETGSFHPIDLKFARLFLLSAINGVYQWYDPKGELSPEEIGDRFTAILLSGFAGGKGEKSSDHRSTT</sequence>
<dbReference type="RefSeq" id="WP_142506658.1">
    <property type="nucleotide sequence ID" value="NZ_FXTI01000014.1"/>
</dbReference>
<evidence type="ECO:0000313" key="8">
    <source>
        <dbReference type="Proteomes" id="UP000315636"/>
    </source>
</evidence>
<dbReference type="EMBL" id="FXTI01000014">
    <property type="protein sequence ID" value="SMO92329.1"/>
    <property type="molecule type" value="Genomic_DNA"/>
</dbReference>
<dbReference type="Proteomes" id="UP000315636">
    <property type="component" value="Unassembled WGS sequence"/>
</dbReference>
<dbReference type="GO" id="GO:0000976">
    <property type="term" value="F:transcription cis-regulatory region binding"/>
    <property type="evidence" value="ECO:0007669"/>
    <property type="project" value="TreeGrafter"/>
</dbReference>
<dbReference type="AlphaFoldDB" id="A0A521F801"/>
<dbReference type="Pfam" id="PF17932">
    <property type="entry name" value="TetR_C_24"/>
    <property type="match status" value="1"/>
</dbReference>
<dbReference type="Gene3D" id="1.10.357.10">
    <property type="entry name" value="Tetracycline Repressor, domain 2"/>
    <property type="match status" value="1"/>
</dbReference>
<name>A0A521F801_9BACL</name>
<dbReference type="InterPro" id="IPR050109">
    <property type="entry name" value="HTH-type_TetR-like_transc_reg"/>
</dbReference>
<dbReference type="Pfam" id="PF00440">
    <property type="entry name" value="TetR_N"/>
    <property type="match status" value="1"/>
</dbReference>
<feature type="DNA-binding region" description="H-T-H motif" evidence="5">
    <location>
        <begin position="26"/>
        <end position="45"/>
    </location>
</feature>
<keyword evidence="2" id="KW-0805">Transcription regulation</keyword>
<proteinExistence type="predicted"/>
<evidence type="ECO:0000259" key="6">
    <source>
        <dbReference type="PROSITE" id="PS50977"/>
    </source>
</evidence>
<dbReference type="InterPro" id="IPR009057">
    <property type="entry name" value="Homeodomain-like_sf"/>
</dbReference>
<gene>
    <name evidence="7" type="ORF">SAMN06264849_11472</name>
</gene>
<dbReference type="InterPro" id="IPR041490">
    <property type="entry name" value="KstR2_TetR_C"/>
</dbReference>
<dbReference type="Gene3D" id="1.10.10.60">
    <property type="entry name" value="Homeodomain-like"/>
    <property type="match status" value="1"/>
</dbReference>
<dbReference type="PANTHER" id="PTHR30055">
    <property type="entry name" value="HTH-TYPE TRANSCRIPTIONAL REGULATOR RUTR"/>
    <property type="match status" value="1"/>
</dbReference>
<protein>
    <submittedName>
        <fullName evidence="7">Transcriptional regulator, TetR family</fullName>
    </submittedName>
</protein>
<feature type="domain" description="HTH tetR-type" evidence="6">
    <location>
        <begin position="3"/>
        <end position="63"/>
    </location>
</feature>
<evidence type="ECO:0000256" key="3">
    <source>
        <dbReference type="ARBA" id="ARBA00023125"/>
    </source>
</evidence>
<evidence type="ECO:0000256" key="2">
    <source>
        <dbReference type="ARBA" id="ARBA00023015"/>
    </source>
</evidence>